<dbReference type="EC" id="1.14.17.3" evidence="1"/>
<accession>A0AAV2T6C7</accession>
<name>A0AAV2T6C7_CALDB</name>
<feature type="disulfide bond" evidence="12">
    <location>
        <begin position="42"/>
        <end position="86"/>
    </location>
</feature>
<organism evidence="16 17">
    <name type="scientific">Calicophoron daubneyi</name>
    <name type="common">Rumen fluke</name>
    <name type="synonym">Paramphistomum daubneyi</name>
    <dbReference type="NCBI Taxonomy" id="300641"/>
    <lineage>
        <taxon>Eukaryota</taxon>
        <taxon>Metazoa</taxon>
        <taxon>Spiralia</taxon>
        <taxon>Lophotrochozoa</taxon>
        <taxon>Platyhelminthes</taxon>
        <taxon>Trematoda</taxon>
        <taxon>Digenea</taxon>
        <taxon>Plagiorchiida</taxon>
        <taxon>Pronocephalata</taxon>
        <taxon>Paramphistomoidea</taxon>
        <taxon>Paramphistomidae</taxon>
        <taxon>Calicophoron</taxon>
    </lineage>
</organism>
<reference evidence="16" key="1">
    <citation type="submission" date="2024-06" db="EMBL/GenBank/DDBJ databases">
        <authorList>
            <person name="Liu X."/>
            <person name="Lenzi L."/>
            <person name="Haldenby T S."/>
            <person name="Uol C."/>
        </authorList>
    </citation>
    <scope>NUCLEOTIDE SEQUENCE</scope>
</reference>
<keyword evidence="2 11" id="KW-0479">Metal-binding</keyword>
<feature type="domain" description="Copper type II ascorbate-dependent monooxygenase C-terminal" evidence="15">
    <location>
        <begin position="168"/>
        <end position="290"/>
    </location>
</feature>
<evidence type="ECO:0000256" key="4">
    <source>
        <dbReference type="ARBA" id="ARBA00022833"/>
    </source>
</evidence>
<gene>
    <name evidence="16" type="ORF">CDAUBV1_LOCUS4508</name>
</gene>
<protein>
    <recommendedName>
        <fullName evidence="1">peptidylglycine monooxygenase</fullName>
        <ecNumber evidence="1">1.14.17.3</ecNumber>
    </recommendedName>
</protein>
<dbReference type="GO" id="GO:0004504">
    <property type="term" value="F:peptidylglycine monooxygenase activity"/>
    <property type="evidence" value="ECO:0007669"/>
    <property type="project" value="UniProtKB-EC"/>
</dbReference>
<feature type="binding site" evidence="11">
    <location>
        <position position="68"/>
    </location>
    <ligand>
        <name>Cu(2+)</name>
        <dbReference type="ChEBI" id="CHEBI:29036"/>
        <label>1</label>
        <note>catalytic</note>
    </ligand>
</feature>
<evidence type="ECO:0000256" key="12">
    <source>
        <dbReference type="PIRSR" id="PIRSR600720-3"/>
    </source>
</evidence>
<evidence type="ECO:0000256" key="7">
    <source>
        <dbReference type="ARBA" id="ARBA00023033"/>
    </source>
</evidence>
<feature type="disulfide bond" evidence="12">
    <location>
        <begin position="74"/>
        <end position="96"/>
    </location>
</feature>
<comment type="cofactor">
    <cofactor evidence="11">
        <name>Cu(2+)</name>
        <dbReference type="ChEBI" id="CHEBI:29036"/>
    </cofactor>
    <text evidence="11">Binds 2 Cu(2+) ions per subunit.</text>
</comment>
<comment type="caution">
    <text evidence="16">The sequence shown here is derived from an EMBL/GenBank/DDBJ whole genome shotgun (WGS) entry which is preliminary data.</text>
</comment>
<evidence type="ECO:0000256" key="11">
    <source>
        <dbReference type="PIRSR" id="PIRSR600720-2"/>
    </source>
</evidence>
<evidence type="ECO:0000256" key="8">
    <source>
        <dbReference type="ARBA" id="ARBA00023157"/>
    </source>
</evidence>
<feature type="binding site" evidence="11">
    <location>
        <position position="279"/>
    </location>
    <ligand>
        <name>Cu(2+)</name>
        <dbReference type="ChEBI" id="CHEBI:29036"/>
        <label>1</label>
        <note>catalytic</note>
    </ligand>
</feature>
<keyword evidence="9" id="KW-0325">Glycoprotein</keyword>
<proteinExistence type="predicted"/>
<dbReference type="InterPro" id="IPR036939">
    <property type="entry name" value="Cu2_ascorb_mOase_N_sf"/>
</dbReference>
<keyword evidence="5" id="KW-0560">Oxidoreductase</keyword>
<evidence type="ECO:0000256" key="3">
    <source>
        <dbReference type="ARBA" id="ARBA00022729"/>
    </source>
</evidence>
<dbReference type="Gene3D" id="2.60.120.230">
    <property type="match status" value="1"/>
</dbReference>
<dbReference type="InterPro" id="IPR020611">
    <property type="entry name" value="Cu2_ascorb_mOase_CS-1"/>
</dbReference>
<feature type="binding site" evidence="11">
    <location>
        <position position="67"/>
    </location>
    <ligand>
        <name>Cu(2+)</name>
        <dbReference type="ChEBI" id="CHEBI:29036"/>
        <label>1</label>
        <note>catalytic</note>
    </ligand>
</feature>
<evidence type="ECO:0000256" key="13">
    <source>
        <dbReference type="SAM" id="SignalP"/>
    </source>
</evidence>
<dbReference type="Gene3D" id="2.60.120.310">
    <property type="entry name" value="Copper type II, ascorbate-dependent monooxygenase, N-terminal domain"/>
    <property type="match status" value="1"/>
</dbReference>
<dbReference type="InterPro" id="IPR024548">
    <property type="entry name" value="Cu2_monoox_C"/>
</dbReference>
<comment type="catalytic activity">
    <reaction evidence="10">
        <text>a [peptide]-C-terminal glycine + 2 L-ascorbate + O2 = a [peptide]-C-terminal (2S)-2-hydroxyglycine + 2 monodehydro-L-ascorbate radical + H2O</text>
        <dbReference type="Rhea" id="RHEA:21452"/>
        <dbReference type="Rhea" id="RHEA-COMP:13486"/>
        <dbReference type="Rhea" id="RHEA-COMP:15321"/>
        <dbReference type="ChEBI" id="CHEBI:15377"/>
        <dbReference type="ChEBI" id="CHEBI:15379"/>
        <dbReference type="ChEBI" id="CHEBI:38290"/>
        <dbReference type="ChEBI" id="CHEBI:59513"/>
        <dbReference type="ChEBI" id="CHEBI:137000"/>
        <dbReference type="ChEBI" id="CHEBI:142768"/>
        <dbReference type="EC" id="1.14.17.3"/>
    </reaction>
</comment>
<dbReference type="GO" id="GO:0005507">
    <property type="term" value="F:copper ion binding"/>
    <property type="evidence" value="ECO:0007669"/>
    <property type="project" value="InterPro"/>
</dbReference>
<evidence type="ECO:0000256" key="2">
    <source>
        <dbReference type="ARBA" id="ARBA00022723"/>
    </source>
</evidence>
<keyword evidence="8 12" id="KW-1015">Disulfide bond</keyword>
<feature type="binding site" evidence="11">
    <location>
        <position position="207"/>
    </location>
    <ligand>
        <name>Cu(2+)</name>
        <dbReference type="ChEBI" id="CHEBI:29036"/>
        <label>1</label>
        <note>catalytic</note>
    </ligand>
</feature>
<dbReference type="GO" id="GO:0006518">
    <property type="term" value="P:peptide metabolic process"/>
    <property type="evidence" value="ECO:0007669"/>
    <property type="project" value="InterPro"/>
</dbReference>
<dbReference type="PRINTS" id="PR00790">
    <property type="entry name" value="PAMONOXGNASE"/>
</dbReference>
<dbReference type="EMBL" id="CAXLJL010000112">
    <property type="protein sequence ID" value="CAL5131988.1"/>
    <property type="molecule type" value="Genomic_DNA"/>
</dbReference>
<feature type="domain" description="Copper type II ascorbate-dependent monooxygenase N-terminal" evidence="14">
    <location>
        <begin position="36"/>
        <end position="142"/>
    </location>
</feature>
<keyword evidence="3 13" id="KW-0732">Signal</keyword>
<dbReference type="PANTHER" id="PTHR10680:SF14">
    <property type="entry name" value="PEPTIDYL-GLYCINE ALPHA-AMIDATING MONOOXYGENASE"/>
    <property type="match status" value="1"/>
</dbReference>
<dbReference type="SUPFAM" id="SSF49742">
    <property type="entry name" value="PHM/PNGase F"/>
    <property type="match status" value="2"/>
</dbReference>
<dbReference type="PROSITE" id="PS00084">
    <property type="entry name" value="CU2_MONOOXYGENASE_1"/>
    <property type="match status" value="1"/>
</dbReference>
<dbReference type="PANTHER" id="PTHR10680">
    <property type="entry name" value="PEPTIDYL-GLYCINE ALPHA-AMIDATING MONOOXYGENASE"/>
    <property type="match status" value="1"/>
</dbReference>
<evidence type="ECO:0000259" key="14">
    <source>
        <dbReference type="Pfam" id="PF01082"/>
    </source>
</evidence>
<dbReference type="Pfam" id="PF03712">
    <property type="entry name" value="Cu2_monoox_C"/>
    <property type="match status" value="1"/>
</dbReference>
<dbReference type="InterPro" id="IPR008977">
    <property type="entry name" value="PHM/PNGase_F_dom_sf"/>
</dbReference>
<keyword evidence="6 11" id="KW-0186">Copper</keyword>
<evidence type="ECO:0000313" key="17">
    <source>
        <dbReference type="Proteomes" id="UP001497525"/>
    </source>
</evidence>
<evidence type="ECO:0000256" key="6">
    <source>
        <dbReference type="ARBA" id="ARBA00023008"/>
    </source>
</evidence>
<dbReference type="InterPro" id="IPR014784">
    <property type="entry name" value="Cu2_ascorb_mOase-like_C"/>
</dbReference>
<feature type="binding site" evidence="11">
    <location>
        <position position="136"/>
    </location>
    <ligand>
        <name>Cu(2+)</name>
        <dbReference type="ChEBI" id="CHEBI:29036"/>
        <label>1</label>
        <note>catalytic</note>
    </ligand>
</feature>
<dbReference type="InterPro" id="IPR000720">
    <property type="entry name" value="PHM/PAL"/>
</dbReference>
<dbReference type="InterPro" id="IPR000323">
    <property type="entry name" value="Cu2_ascorb_mOase_N"/>
</dbReference>
<keyword evidence="4" id="KW-0862">Zinc</keyword>
<dbReference type="GO" id="GO:0016020">
    <property type="term" value="C:membrane"/>
    <property type="evidence" value="ECO:0007669"/>
    <property type="project" value="InterPro"/>
</dbReference>
<dbReference type="AlphaFoldDB" id="A0AAV2T6C7"/>
<dbReference type="Proteomes" id="UP001497525">
    <property type="component" value="Unassembled WGS sequence"/>
</dbReference>
<evidence type="ECO:0000256" key="1">
    <source>
        <dbReference type="ARBA" id="ARBA00012689"/>
    </source>
</evidence>
<keyword evidence="7" id="KW-0503">Monooxygenase</keyword>
<evidence type="ECO:0000256" key="10">
    <source>
        <dbReference type="ARBA" id="ARBA00048431"/>
    </source>
</evidence>
<evidence type="ECO:0000313" key="16">
    <source>
        <dbReference type="EMBL" id="CAL5131988.1"/>
    </source>
</evidence>
<feature type="binding site" evidence="11">
    <location>
        <position position="209"/>
    </location>
    <ligand>
        <name>Cu(2+)</name>
        <dbReference type="ChEBI" id="CHEBI:29036"/>
        <label>1</label>
        <note>catalytic</note>
    </ligand>
</feature>
<feature type="chain" id="PRO_5043774650" description="peptidylglycine monooxygenase" evidence="13">
    <location>
        <begin position="21"/>
        <end position="341"/>
    </location>
</feature>
<feature type="disulfide bond" evidence="12">
    <location>
        <begin position="259"/>
        <end position="280"/>
    </location>
</feature>
<evidence type="ECO:0000256" key="5">
    <source>
        <dbReference type="ARBA" id="ARBA00023002"/>
    </source>
</evidence>
<evidence type="ECO:0000256" key="9">
    <source>
        <dbReference type="ARBA" id="ARBA00023180"/>
    </source>
</evidence>
<dbReference type="Pfam" id="PF01082">
    <property type="entry name" value="Cu2_monooxygen"/>
    <property type="match status" value="1"/>
</dbReference>
<feature type="signal peptide" evidence="13">
    <location>
        <begin position="1"/>
        <end position="20"/>
    </location>
</feature>
<evidence type="ECO:0000259" key="15">
    <source>
        <dbReference type="Pfam" id="PF03712"/>
    </source>
</evidence>
<sequence>MHFNRAATLLFVVFFTVSKAETFQDAIFMPGVRTYRDDSYLCRMKRVEDNETFITSFQPEHDESVAHHMILFACEEPGVHTDVWQCDDREGGEPVCTGAQTILFSWAMNAPGFTLPPGISFPVGLHPYKYLVLQVHYKDAKTFSDNPDKYDTSGFILTVQTEPTPRLAGIYLLAAVGEIGPNGWTVVRTACRYTGYATLHPFAFRVHAHGHGVINKGYAYHDGERSLIGAQSPQRLQTYYPVEDKDVKIYPHDLISAMCNMTNHEDKVFKMGNTRGDEMCNFYMMYWVSHDDADQLTDPLNQDCAVDGDTAIREIAEEKAIDFANQMRKESYKSFSDSRKE</sequence>
<dbReference type="GO" id="GO:0005576">
    <property type="term" value="C:extracellular region"/>
    <property type="evidence" value="ECO:0007669"/>
    <property type="project" value="TreeGrafter"/>
</dbReference>